<proteinExistence type="predicted"/>
<feature type="transmembrane region" description="Helical" evidence="5">
    <location>
        <begin position="64"/>
        <end position="86"/>
    </location>
</feature>
<reference evidence="7 8" key="1">
    <citation type="submission" date="2018-11" db="EMBL/GenBank/DDBJ databases">
        <authorList>
            <consortium name="Pathogen Informatics"/>
        </authorList>
    </citation>
    <scope>NUCLEOTIDE SEQUENCE [LARGE SCALE GENOMIC DNA]</scope>
</reference>
<evidence type="ECO:0000256" key="5">
    <source>
        <dbReference type="SAM" id="Phobius"/>
    </source>
</evidence>
<dbReference type="Proteomes" id="UP000270924">
    <property type="component" value="Unassembled WGS sequence"/>
</dbReference>
<keyword evidence="2 5" id="KW-0812">Transmembrane</keyword>
<dbReference type="OrthoDB" id="10011262at2759"/>
<dbReference type="InterPro" id="IPR053326">
    <property type="entry name" value="GPCR1-like"/>
</dbReference>
<feature type="transmembrane region" description="Helical" evidence="5">
    <location>
        <begin position="27"/>
        <end position="52"/>
    </location>
</feature>
<evidence type="ECO:0000313" key="8">
    <source>
        <dbReference type="Proteomes" id="UP000270924"/>
    </source>
</evidence>
<gene>
    <name evidence="7" type="ORF">WBA_LOCUS6800</name>
</gene>
<keyword evidence="3 5" id="KW-1133">Transmembrane helix</keyword>
<dbReference type="PRINTS" id="PR00237">
    <property type="entry name" value="GPCRRHODOPSN"/>
</dbReference>
<name>A0A3P7EAJ9_WUCBA</name>
<evidence type="ECO:0000259" key="6">
    <source>
        <dbReference type="PROSITE" id="PS50262"/>
    </source>
</evidence>
<evidence type="ECO:0000256" key="1">
    <source>
        <dbReference type="ARBA" id="ARBA00004370"/>
    </source>
</evidence>
<dbReference type="InterPro" id="IPR017452">
    <property type="entry name" value="GPCR_Rhodpsn_7TM"/>
</dbReference>
<dbReference type="InterPro" id="IPR000276">
    <property type="entry name" value="GPCR_Rhodpsn"/>
</dbReference>
<dbReference type="PANTHER" id="PTHR47632:SF1">
    <property type="entry name" value="G-PROTEIN COUPLED RECEPTORS FAMILY 1 PROFILE DOMAIN-CONTAINING PROTEIN"/>
    <property type="match status" value="1"/>
</dbReference>
<dbReference type="GO" id="GO:0004930">
    <property type="term" value="F:G protein-coupled receptor activity"/>
    <property type="evidence" value="ECO:0007669"/>
    <property type="project" value="InterPro"/>
</dbReference>
<dbReference type="EMBL" id="UYWW01004299">
    <property type="protein sequence ID" value="VDM13414.1"/>
    <property type="molecule type" value="Genomic_DNA"/>
</dbReference>
<feature type="transmembrane region" description="Helical" evidence="5">
    <location>
        <begin position="122"/>
        <end position="141"/>
    </location>
</feature>
<evidence type="ECO:0000256" key="4">
    <source>
        <dbReference type="ARBA" id="ARBA00023136"/>
    </source>
</evidence>
<evidence type="ECO:0000313" key="7">
    <source>
        <dbReference type="EMBL" id="VDM13414.1"/>
    </source>
</evidence>
<protein>
    <recommendedName>
        <fullName evidence="6">G-protein coupled receptors family 1 profile domain-containing protein</fullName>
    </recommendedName>
</protein>
<evidence type="ECO:0000256" key="3">
    <source>
        <dbReference type="ARBA" id="ARBA00022989"/>
    </source>
</evidence>
<dbReference type="PANTHER" id="PTHR47632">
    <property type="entry name" value="FMRFAMIDE PEPTIDE RECEPTOR FAMILY-RELATED"/>
    <property type="match status" value="1"/>
</dbReference>
<feature type="domain" description="G-protein coupled receptors family 1 profile" evidence="6">
    <location>
        <begin position="44"/>
        <end position="166"/>
    </location>
</feature>
<sequence>MENSDEQLPFCSICLGSSDSRYIKYNLVVSGVILPIIGLIGIVGNILVMVVYGSIEQRRYSTNVYLAALALSDFCMICTAIILYGLEAWRHHGPTGKQFQLWQLFTVKVQNLFFQSVLSYKLLPFIFVLLQRLIFLFELFYRRELEIKFVRQGECISVYIKNLKNY</sequence>
<dbReference type="GO" id="GO:0016020">
    <property type="term" value="C:membrane"/>
    <property type="evidence" value="ECO:0007669"/>
    <property type="project" value="UniProtKB-SubCell"/>
</dbReference>
<dbReference type="CDD" id="cd00637">
    <property type="entry name" value="7tm_classA_rhodopsin-like"/>
    <property type="match status" value="1"/>
</dbReference>
<dbReference type="PROSITE" id="PS50262">
    <property type="entry name" value="G_PROTEIN_RECEP_F1_2"/>
    <property type="match status" value="1"/>
</dbReference>
<keyword evidence="8" id="KW-1185">Reference proteome</keyword>
<keyword evidence="4 5" id="KW-0472">Membrane</keyword>
<dbReference type="InParanoid" id="A0A3P7EAJ9"/>
<accession>A0A3P7EAJ9</accession>
<dbReference type="Gene3D" id="1.20.1070.10">
    <property type="entry name" value="Rhodopsin 7-helix transmembrane proteins"/>
    <property type="match status" value="1"/>
</dbReference>
<evidence type="ECO:0000256" key="2">
    <source>
        <dbReference type="ARBA" id="ARBA00022692"/>
    </source>
</evidence>
<organism evidence="7 8">
    <name type="scientific">Wuchereria bancrofti</name>
    <dbReference type="NCBI Taxonomy" id="6293"/>
    <lineage>
        <taxon>Eukaryota</taxon>
        <taxon>Metazoa</taxon>
        <taxon>Ecdysozoa</taxon>
        <taxon>Nematoda</taxon>
        <taxon>Chromadorea</taxon>
        <taxon>Rhabditida</taxon>
        <taxon>Spirurina</taxon>
        <taxon>Spiruromorpha</taxon>
        <taxon>Filarioidea</taxon>
        <taxon>Onchocercidae</taxon>
        <taxon>Wuchereria</taxon>
    </lineage>
</organism>
<comment type="subcellular location">
    <subcellularLocation>
        <location evidence="1">Membrane</location>
    </subcellularLocation>
</comment>
<dbReference type="AlphaFoldDB" id="A0A3P7EAJ9"/>
<dbReference type="SUPFAM" id="SSF81321">
    <property type="entry name" value="Family A G protein-coupled receptor-like"/>
    <property type="match status" value="1"/>
</dbReference>